<keyword evidence="2 5" id="KW-0521">NADP</keyword>
<dbReference type="Proteomes" id="UP000188298">
    <property type="component" value="Chromosome"/>
</dbReference>
<dbReference type="AlphaFoldDB" id="A0A1Q2LI25"/>
<dbReference type="Pfam" id="PF01370">
    <property type="entry name" value="Epimerase"/>
    <property type="match status" value="1"/>
</dbReference>
<evidence type="ECO:0000256" key="1">
    <source>
        <dbReference type="ARBA" id="ARBA00005959"/>
    </source>
</evidence>
<reference evidence="7 8" key="1">
    <citation type="submission" date="2017-02" db="EMBL/GenBank/DDBJ databases">
        <title>Whole genome sequencing of Helicobacter bilis strain AAQJH.</title>
        <authorList>
            <person name="Conlan S."/>
            <person name="Thomas P.J."/>
            <person name="Mullikin J."/>
            <person name="Palmore T.N."/>
            <person name="Frank K.M."/>
            <person name="Segre J.A."/>
        </authorList>
    </citation>
    <scope>NUCLEOTIDE SEQUENCE [LARGE SCALE GENOMIC DNA]</scope>
    <source>
        <strain evidence="7 8">AAQJH</strain>
    </source>
</reference>
<feature type="binding site" evidence="5">
    <location>
        <position position="239"/>
    </location>
    <ligand>
        <name>substrate</name>
    </ligand>
</feature>
<comment type="pathway">
    <text evidence="5">Nucleotide-sugar biosynthesis; GDP-L-fucose biosynthesis via de novo pathway; GDP-L-fucose from GDP-alpha-D-mannose: step 2/2.</text>
</comment>
<dbReference type="PANTHER" id="PTHR43238">
    <property type="entry name" value="GDP-L-FUCOSE SYNTHASE"/>
    <property type="match status" value="1"/>
</dbReference>
<dbReference type="EMBL" id="CP019645">
    <property type="protein sequence ID" value="AQQ60029.1"/>
    <property type="molecule type" value="Genomic_DNA"/>
</dbReference>
<evidence type="ECO:0000256" key="5">
    <source>
        <dbReference type="HAMAP-Rule" id="MF_00956"/>
    </source>
</evidence>
<comment type="catalytic activity">
    <reaction evidence="5">
        <text>GDP-beta-L-fucose + NADP(+) = GDP-4-dehydro-alpha-D-rhamnose + NADPH + H(+)</text>
        <dbReference type="Rhea" id="RHEA:18885"/>
        <dbReference type="ChEBI" id="CHEBI:15378"/>
        <dbReference type="ChEBI" id="CHEBI:57273"/>
        <dbReference type="ChEBI" id="CHEBI:57783"/>
        <dbReference type="ChEBI" id="CHEBI:57964"/>
        <dbReference type="ChEBI" id="CHEBI:58349"/>
        <dbReference type="EC" id="1.1.1.271"/>
    </reaction>
</comment>
<keyword evidence="3 5" id="KW-0560">Oxidoreductase</keyword>
<feature type="binding site" evidence="5">
    <location>
        <begin position="11"/>
        <end position="17"/>
    </location>
    <ligand>
        <name>NADP(+)</name>
        <dbReference type="ChEBI" id="CHEBI:58349"/>
    </ligand>
</feature>
<proteinExistence type="inferred from homology"/>
<feature type="domain" description="NAD-dependent epimerase/dehydratase" evidence="6">
    <location>
        <begin position="7"/>
        <end position="263"/>
    </location>
</feature>
<dbReference type="GO" id="GO:0016853">
    <property type="term" value="F:isomerase activity"/>
    <property type="evidence" value="ECO:0007669"/>
    <property type="project" value="UniProtKB-KW"/>
</dbReference>
<dbReference type="HAMAP" id="MF_00956">
    <property type="entry name" value="GDP_fucose_synth"/>
    <property type="match status" value="1"/>
</dbReference>
<dbReference type="SUPFAM" id="SSF51735">
    <property type="entry name" value="NAD(P)-binding Rossmann-fold domains"/>
    <property type="match status" value="1"/>
</dbReference>
<feature type="binding site" evidence="5">
    <location>
        <position position="312"/>
    </location>
    <ligand>
        <name>substrate</name>
    </ligand>
</feature>
<evidence type="ECO:0000256" key="3">
    <source>
        <dbReference type="ARBA" id="ARBA00023002"/>
    </source>
</evidence>
<dbReference type="Gene3D" id="3.40.50.720">
    <property type="entry name" value="NAD(P)-binding Rossmann-like Domain"/>
    <property type="match status" value="1"/>
</dbReference>
<dbReference type="EC" id="1.1.1.271" evidence="5"/>
<dbReference type="InterPro" id="IPR036291">
    <property type="entry name" value="NAD(P)-bd_dom_sf"/>
</dbReference>
<accession>A0A1Q2LI25</accession>
<name>A0A1Q2LI25_9HELI</name>
<keyword evidence="5" id="KW-0511">Multifunctional enzyme</keyword>
<dbReference type="UniPathway" id="UPA00128">
    <property type="reaction ID" value="UER00191"/>
</dbReference>
<dbReference type="InterPro" id="IPR028614">
    <property type="entry name" value="GDP_fucose/colitose_synth"/>
</dbReference>
<evidence type="ECO:0000259" key="6">
    <source>
        <dbReference type="Pfam" id="PF01370"/>
    </source>
</evidence>
<evidence type="ECO:0000313" key="8">
    <source>
        <dbReference type="Proteomes" id="UP000188298"/>
    </source>
</evidence>
<dbReference type="InterPro" id="IPR001509">
    <property type="entry name" value="Epimerase_deHydtase"/>
</dbReference>
<gene>
    <name evidence="5" type="primary">fcl</name>
    <name evidence="7" type="ORF">XJ32_07910</name>
</gene>
<feature type="site" description="Important for catalytic activity" evidence="5">
    <location>
        <position position="108"/>
    </location>
</feature>
<evidence type="ECO:0000256" key="2">
    <source>
        <dbReference type="ARBA" id="ARBA00022857"/>
    </source>
</evidence>
<comment type="similarity">
    <text evidence="1 5">Belongs to the NAD(P)-dependent epimerase/dehydratase family. Fucose synthase subfamily.</text>
</comment>
<feature type="binding site" evidence="5">
    <location>
        <position position="180"/>
    </location>
    <ligand>
        <name>NADP(+)</name>
        <dbReference type="ChEBI" id="CHEBI:58349"/>
    </ligand>
</feature>
<dbReference type="GO" id="GO:0042351">
    <property type="term" value="P:'de novo' GDP-L-fucose biosynthetic process"/>
    <property type="evidence" value="ECO:0007669"/>
    <property type="project" value="UniProtKB-UniRule"/>
</dbReference>
<dbReference type="GO" id="GO:0070401">
    <property type="term" value="F:NADP+ binding"/>
    <property type="evidence" value="ECO:0007669"/>
    <property type="project" value="UniProtKB-UniRule"/>
</dbReference>
<feature type="binding site" evidence="5">
    <location>
        <position position="188"/>
    </location>
    <ligand>
        <name>substrate</name>
    </ligand>
</feature>
<evidence type="ECO:0000313" key="7">
    <source>
        <dbReference type="EMBL" id="AQQ60029.1"/>
    </source>
</evidence>
<dbReference type="RefSeq" id="WP_155761488.1">
    <property type="nucleotide sequence ID" value="NZ_CP019645.1"/>
</dbReference>
<dbReference type="Gene3D" id="3.90.25.10">
    <property type="entry name" value="UDP-galactose 4-epimerase, domain 1"/>
    <property type="match status" value="1"/>
</dbReference>
<organism evidence="7 8">
    <name type="scientific">Helicobacter bilis</name>
    <dbReference type="NCBI Taxonomy" id="37372"/>
    <lineage>
        <taxon>Bacteria</taxon>
        <taxon>Pseudomonadati</taxon>
        <taxon>Campylobacterota</taxon>
        <taxon>Epsilonproteobacteria</taxon>
        <taxon>Campylobacterales</taxon>
        <taxon>Helicobacteraceae</taxon>
        <taxon>Helicobacter</taxon>
    </lineage>
</organism>
<dbReference type="KEGG" id="hbl:XJ32_07910"/>
<protein>
    <recommendedName>
        <fullName evidence="5">GDP-L-fucose synthase</fullName>
        <ecNumber evidence="5">1.1.1.271</ecNumber>
    </recommendedName>
    <alternativeName>
        <fullName evidence="5">GDP-4-keto-6-deoxy-D-mannose-3,5-epimerase-4-reductase</fullName>
    </alternativeName>
</protein>
<comment type="function">
    <text evidence="5">Catalyzes the two-step NADP-dependent conversion of GDP-4-dehydro-6-deoxy-D-mannose to GDP-fucose, involving an epimerase and a reductase reaction.</text>
</comment>
<feature type="active site" description="Proton donor/acceptor" evidence="5">
    <location>
        <position position="137"/>
    </location>
</feature>
<sequence length="352" mass="40255">MTKDSKIYIAGHTGLIGSAVLQKLQNMGFNNLVVRTHKELDLLNQALVSDFFEQEKPEYVFFCAAKVGGMVAQLQNRASFLYENLTMQNNVIHYAAKNNTKKLLYLGSICIYPEFVPLPIKEEYIFQGDLQYNNEPYAIAKISGLKLCEFYSIQYGVQFIPVMPVSVYGSNDNFDLETSHVQAAIFRKIYLAKLLHENRYDELLKDLNLKTIEEARIYLSKFGIDDKQVMLLGTGNTSREFLHCDDLARACIYLMQHKDFKDIAQNIDGKIRNSHVNIGTGEEITIKNLAFMLQEMLDYKGQVSFESTSKNDGTLAKSIDLSKIHALGWRHKITLKEGLNMMYKDYVNGIYK</sequence>
<dbReference type="PANTHER" id="PTHR43238:SF1">
    <property type="entry name" value="GDP-L-FUCOSE SYNTHASE"/>
    <property type="match status" value="1"/>
</dbReference>
<feature type="site" description="Important for catalytic activity" evidence="5">
    <location>
        <position position="110"/>
    </location>
</feature>
<keyword evidence="4 5" id="KW-0413">Isomerase</keyword>
<feature type="binding site" evidence="5">
    <location>
        <position position="141"/>
    </location>
    <ligand>
        <name>NADP(+)</name>
        <dbReference type="ChEBI" id="CHEBI:58349"/>
    </ligand>
</feature>
<dbReference type="GO" id="GO:0050577">
    <property type="term" value="F:GDP-L-fucose synthase activity"/>
    <property type="evidence" value="ECO:0007669"/>
    <property type="project" value="UniProtKB-UniRule"/>
</dbReference>
<evidence type="ECO:0000256" key="4">
    <source>
        <dbReference type="ARBA" id="ARBA00023235"/>
    </source>
</evidence>
<comment type="caution">
    <text evidence="5">Lacks conserved residue(s) required for the propagation of feature annotation.</text>
</comment>
<dbReference type="CDD" id="cd05239">
    <property type="entry name" value="GDP_FS_SDR_e"/>
    <property type="match status" value="1"/>
</dbReference>